<dbReference type="PANTHER" id="PTHR35004:SF8">
    <property type="entry name" value="TRANSPOSASE RV3428C-RELATED"/>
    <property type="match status" value="1"/>
</dbReference>
<evidence type="ECO:0000313" key="2">
    <source>
        <dbReference type="EMBL" id="MDV6271068.1"/>
    </source>
</evidence>
<evidence type="ECO:0000313" key="3">
    <source>
        <dbReference type="Proteomes" id="UP001185927"/>
    </source>
</evidence>
<protein>
    <submittedName>
        <fullName evidence="2">IS21 family transposase</fullName>
    </submittedName>
</protein>
<comment type="caution">
    <text evidence="2">The sequence shown here is derived from an EMBL/GenBank/DDBJ whole genome shotgun (WGS) entry which is preliminary data.</text>
</comment>
<gene>
    <name evidence="2" type="ORF">R3Q16_31045</name>
</gene>
<dbReference type="Pfam" id="PF22483">
    <property type="entry name" value="Mu-transpos_C_2"/>
    <property type="match status" value="1"/>
</dbReference>
<keyword evidence="3" id="KW-1185">Reference proteome</keyword>
<accession>A0ABU4C3X0</accession>
<reference evidence="2 3" key="1">
    <citation type="submission" date="2023-10" db="EMBL/GenBank/DDBJ databases">
        <title>Development of a sustainable strategy for remediation of hydrocarbon-contaminated territories based on the waste exchange concept.</title>
        <authorList>
            <person name="Krivoruchko A."/>
        </authorList>
    </citation>
    <scope>NUCLEOTIDE SEQUENCE [LARGE SCALE GENOMIC DNA]</scope>
    <source>
        <strain evidence="2 3">IEGM 1203</strain>
    </source>
</reference>
<evidence type="ECO:0000259" key="1">
    <source>
        <dbReference type="Pfam" id="PF22483"/>
    </source>
</evidence>
<name>A0ABU4C3X0_RHOGO</name>
<dbReference type="InterPro" id="IPR054353">
    <property type="entry name" value="IstA-like_C"/>
</dbReference>
<dbReference type="Proteomes" id="UP001185927">
    <property type="component" value="Unassembled WGS sequence"/>
</dbReference>
<proteinExistence type="predicted"/>
<dbReference type="PANTHER" id="PTHR35004">
    <property type="entry name" value="TRANSPOSASE RV3428C-RELATED"/>
    <property type="match status" value="1"/>
</dbReference>
<feature type="domain" description="Transposase for insertion sequence element IS21-like C-terminal" evidence="1">
    <location>
        <begin position="307"/>
        <end position="356"/>
    </location>
</feature>
<sequence>MISMEDWALIRHLYHSEKLSKRAIATKLGIARDTVTNALTSEGPPKYQRPSVDSAISAVEPKIRALLTQHPTMPATVIAERIGWGGSISWLRERIRVIRPEYAPADPADRLQHDPGQVVQCDLWFPPASIPLGGDQCGAPPVLVMVAAFSRFITAMMLPSRVTTDLVAGMWQLLSQDLGAIPHRLWWDSESGIGRRGRLTDPVTAFIGTVATTLIQLKPYDRRSQRNRRARQSFSGNLVHARSKISFARRLQHPTGELAPGGELSGSPPDRRSPNRFGVCRYCGDVVVATGSTVYRRTLADPPASRLLVRVHGNDFSVDPSAIGHLVEVAADLRQVAVTCEGRVLAERERRWSRGADRH</sequence>
<dbReference type="EMBL" id="JAWLKB010000030">
    <property type="protein sequence ID" value="MDV6271068.1"/>
    <property type="molecule type" value="Genomic_DNA"/>
</dbReference>
<organism evidence="2 3">
    <name type="scientific">Rhodococcus globerulus</name>
    <dbReference type="NCBI Taxonomy" id="33008"/>
    <lineage>
        <taxon>Bacteria</taxon>
        <taxon>Bacillati</taxon>
        <taxon>Actinomycetota</taxon>
        <taxon>Actinomycetes</taxon>
        <taxon>Mycobacteriales</taxon>
        <taxon>Nocardiaceae</taxon>
        <taxon>Rhodococcus</taxon>
    </lineage>
</organism>